<proteinExistence type="predicted"/>
<dbReference type="Gene3D" id="3.40.50.1820">
    <property type="entry name" value="alpha/beta hydrolase"/>
    <property type="match status" value="1"/>
</dbReference>
<dbReference type="PANTHER" id="PTHR37017:SF11">
    <property type="entry name" value="ESTERASE_LIPASE_THIOESTERASE DOMAIN-CONTAINING PROTEIN"/>
    <property type="match status" value="1"/>
</dbReference>
<name>A0A540WAJ6_9ACTN</name>
<dbReference type="AlphaFoldDB" id="A0A540WAJ6"/>
<reference evidence="2 3" key="1">
    <citation type="submission" date="2019-06" db="EMBL/GenBank/DDBJ databases">
        <title>Description of Kitasatospora acidophila sp. nov. isolated from pine grove soil, and reclassification of Streptomyces novaecaesareae to Kitasatospora novaeceasareae comb. nov.</title>
        <authorList>
            <person name="Kim M.J."/>
        </authorList>
    </citation>
    <scope>NUCLEOTIDE SEQUENCE [LARGE SCALE GENOMIC DNA]</scope>
    <source>
        <strain evidence="2 3">MMS16-CNU292</strain>
    </source>
</reference>
<evidence type="ECO:0000259" key="1">
    <source>
        <dbReference type="Pfam" id="PF12697"/>
    </source>
</evidence>
<keyword evidence="2" id="KW-0378">Hydrolase</keyword>
<dbReference type="InterPro" id="IPR029058">
    <property type="entry name" value="AB_hydrolase_fold"/>
</dbReference>
<evidence type="ECO:0000313" key="3">
    <source>
        <dbReference type="Proteomes" id="UP000319103"/>
    </source>
</evidence>
<gene>
    <name evidence="2" type="ORF">E6W39_31990</name>
</gene>
<sequence>MAARAALRGGQQPLVRVVAHGLDADPRRLGQHPDAQAGFSPWGSSYGHAHEHIRTDSRAWLDGWAWQQVAAQLTAAGHRAIPVTLGTASSDGLAEHTAQVSRVLAEQDEPVVLVGHSYGSFPMLAAADAAPERVARTVLIDAPLPEDGESLVDMVPEQRATVTGELVRYPEVAWLDGGDLPAEIAEQLPQRVPFWPARSMTEPIRLTGAFKNLPMTGIFCTLSGADLPLVRGLHATGAPRFAWLANPANRYFELPSGHCPMFSMPERLAEVLAAAARGEGEPLLGE</sequence>
<dbReference type="InterPro" id="IPR052897">
    <property type="entry name" value="Sec-Metab_Biosynth_Hydrolase"/>
</dbReference>
<dbReference type="OrthoDB" id="9773549at2"/>
<evidence type="ECO:0000313" key="2">
    <source>
        <dbReference type="EMBL" id="TQF06002.1"/>
    </source>
</evidence>
<feature type="domain" description="AB hydrolase-1" evidence="1">
    <location>
        <begin position="59"/>
        <end position="271"/>
    </location>
</feature>
<dbReference type="Pfam" id="PF12697">
    <property type="entry name" value="Abhydrolase_6"/>
    <property type="match status" value="1"/>
</dbReference>
<dbReference type="EMBL" id="VIGB01000003">
    <property type="protein sequence ID" value="TQF06002.1"/>
    <property type="molecule type" value="Genomic_DNA"/>
</dbReference>
<dbReference type="GO" id="GO:0016787">
    <property type="term" value="F:hydrolase activity"/>
    <property type="evidence" value="ECO:0007669"/>
    <property type="project" value="UniProtKB-KW"/>
</dbReference>
<dbReference type="RefSeq" id="WP_141636450.1">
    <property type="nucleotide sequence ID" value="NZ_VIGB01000003.1"/>
</dbReference>
<dbReference type="Proteomes" id="UP000319103">
    <property type="component" value="Unassembled WGS sequence"/>
</dbReference>
<dbReference type="SUPFAM" id="SSF53474">
    <property type="entry name" value="alpha/beta-Hydrolases"/>
    <property type="match status" value="1"/>
</dbReference>
<dbReference type="InterPro" id="IPR000073">
    <property type="entry name" value="AB_hydrolase_1"/>
</dbReference>
<comment type="caution">
    <text evidence="2">The sequence shown here is derived from an EMBL/GenBank/DDBJ whole genome shotgun (WGS) entry which is preliminary data.</text>
</comment>
<protein>
    <submittedName>
        <fullName evidence="2">Alpha/beta hydrolase</fullName>
    </submittedName>
</protein>
<keyword evidence="3" id="KW-1185">Reference proteome</keyword>
<organism evidence="2 3">
    <name type="scientific">Kitasatospora acidiphila</name>
    <dbReference type="NCBI Taxonomy" id="2567942"/>
    <lineage>
        <taxon>Bacteria</taxon>
        <taxon>Bacillati</taxon>
        <taxon>Actinomycetota</taxon>
        <taxon>Actinomycetes</taxon>
        <taxon>Kitasatosporales</taxon>
        <taxon>Streptomycetaceae</taxon>
        <taxon>Kitasatospora</taxon>
    </lineage>
</organism>
<dbReference type="PANTHER" id="PTHR37017">
    <property type="entry name" value="AB HYDROLASE-1 DOMAIN-CONTAINING PROTEIN-RELATED"/>
    <property type="match status" value="1"/>
</dbReference>
<accession>A0A540WAJ6</accession>